<dbReference type="InterPro" id="IPR010296">
    <property type="entry name" value="DUF899_thioredox"/>
</dbReference>
<proteinExistence type="predicted"/>
<protein>
    <submittedName>
        <fullName evidence="1">FIG172199: hypothetical thioredoxin family protein</fullName>
    </submittedName>
</protein>
<dbReference type="Pfam" id="PF05988">
    <property type="entry name" value="DUF899"/>
    <property type="match status" value="1"/>
</dbReference>
<name>A0A6J4TQU9_9ACTN</name>
<sequence length="244" mass="28090">MNTPPIVTPHEWQAAWEELLVEEKRVTRARDALAAARRRMPWLAVEADYEFDGPEGRLSLLDLFGGRRQLIVYRAFFEPGVRGWPEHACVGCSNVADQVAHPAHLNARGTSLAFVSRAPQADLERVKRRMGWEHIPWYTLTDDFDRDFGVDEWHGTNAFVRDGDLVFRTYFVNNRGDELMGNTWTYLDITAFGRQEAWEDSPEGYPQTPTYEWQNWHDAYGDAEPSEDWKQQVARGVAAFRDAG</sequence>
<organism evidence="1">
    <name type="scientific">uncultured Solirubrobacteraceae bacterium</name>
    <dbReference type="NCBI Taxonomy" id="1162706"/>
    <lineage>
        <taxon>Bacteria</taxon>
        <taxon>Bacillati</taxon>
        <taxon>Actinomycetota</taxon>
        <taxon>Thermoleophilia</taxon>
        <taxon>Solirubrobacterales</taxon>
        <taxon>Solirubrobacteraceae</taxon>
        <taxon>environmental samples</taxon>
    </lineage>
</organism>
<reference evidence="1" key="1">
    <citation type="submission" date="2020-02" db="EMBL/GenBank/DDBJ databases">
        <authorList>
            <person name="Meier V. D."/>
        </authorList>
    </citation>
    <scope>NUCLEOTIDE SEQUENCE</scope>
    <source>
        <strain evidence="1">AVDCRST_MAG13</strain>
    </source>
</reference>
<dbReference type="AlphaFoldDB" id="A0A6J4TQU9"/>
<accession>A0A6J4TQU9</accession>
<gene>
    <name evidence="1" type="ORF">AVDCRST_MAG13-3923</name>
</gene>
<dbReference type="EMBL" id="CADCVO010000605">
    <property type="protein sequence ID" value="CAA9528190.1"/>
    <property type="molecule type" value="Genomic_DNA"/>
</dbReference>
<evidence type="ECO:0000313" key="1">
    <source>
        <dbReference type="EMBL" id="CAA9528190.1"/>
    </source>
</evidence>